<accession>A0A1Z3LTI8</accession>
<organism evidence="1 2">
    <name type="scientific">Brevundimonas diminuta</name>
    <name type="common">Pseudomonas diminuta</name>
    <dbReference type="NCBI Taxonomy" id="293"/>
    <lineage>
        <taxon>Bacteria</taxon>
        <taxon>Pseudomonadati</taxon>
        <taxon>Pseudomonadota</taxon>
        <taxon>Alphaproteobacteria</taxon>
        <taxon>Caulobacterales</taxon>
        <taxon>Caulobacteraceae</taxon>
        <taxon>Brevundimonas</taxon>
    </lineage>
</organism>
<sequence length="76" mass="8249">MTPTLIPLGSARQETRACDHGETMELTPVYFYCQPGAVRDVMPLGAASAVTRAATVGDEVELNPIYEWTPPGVRQD</sequence>
<reference evidence="1 2" key="1">
    <citation type="submission" date="2017-06" db="EMBL/GenBank/DDBJ databases">
        <title>Biodegradation of gentamicin by bacterial consortia AMQD4 in synthetic medium and raw gentamicin sewage.</title>
        <authorList>
            <person name="Chang H."/>
            <person name="Feng Y."/>
            <person name="Li Z."/>
            <person name="Xue J."/>
            <person name="Cheng D."/>
        </authorList>
    </citation>
    <scope>NUCLEOTIDE SEQUENCE [LARGE SCALE GENOMIC DNA]</scope>
    <source>
        <strain evidence="1 2">BZC3</strain>
    </source>
</reference>
<proteinExistence type="predicted"/>
<gene>
    <name evidence="1" type="ORF">CD943_00275</name>
</gene>
<name>A0A1Z3LTI8_BREDI</name>
<dbReference type="RefSeq" id="WP_088409719.1">
    <property type="nucleotide sequence ID" value="NZ_CP021995.1"/>
</dbReference>
<evidence type="ECO:0000313" key="2">
    <source>
        <dbReference type="Proteomes" id="UP000197024"/>
    </source>
</evidence>
<dbReference type="AlphaFoldDB" id="A0A1Z3LTI8"/>
<dbReference type="EMBL" id="CP021995">
    <property type="protein sequence ID" value="ASD25471.1"/>
    <property type="molecule type" value="Genomic_DNA"/>
</dbReference>
<reference evidence="1 2" key="2">
    <citation type="submission" date="2017-06" db="EMBL/GenBank/DDBJ databases">
        <authorList>
            <person name="Kim H.J."/>
            <person name="Triplett B.A."/>
        </authorList>
    </citation>
    <scope>NUCLEOTIDE SEQUENCE [LARGE SCALE GENOMIC DNA]</scope>
    <source>
        <strain evidence="1 2">BZC3</strain>
    </source>
</reference>
<evidence type="ECO:0000313" key="1">
    <source>
        <dbReference type="EMBL" id="ASD25471.1"/>
    </source>
</evidence>
<dbReference type="Proteomes" id="UP000197024">
    <property type="component" value="Chromosome"/>
</dbReference>
<protein>
    <submittedName>
        <fullName evidence="1">Uncharacterized protein</fullName>
    </submittedName>
</protein>